<evidence type="ECO:0000313" key="4">
    <source>
        <dbReference type="Proteomes" id="UP000278164"/>
    </source>
</evidence>
<dbReference type="Proteomes" id="UP000278164">
    <property type="component" value="Unassembled WGS sequence"/>
</dbReference>
<name>A0A1Y4ILU0_PARDI</name>
<dbReference type="Proteomes" id="UP000195950">
    <property type="component" value="Unassembled WGS sequence"/>
</dbReference>
<reference evidence="3" key="1">
    <citation type="submission" date="2017-04" db="EMBL/GenBank/DDBJ databases">
        <title>Function of individual gut microbiota members based on whole genome sequencing of pure cultures obtained from chicken caecum.</title>
        <authorList>
            <person name="Medvecky M."/>
            <person name="Cejkova D."/>
            <person name="Polansky O."/>
            <person name="Karasova D."/>
            <person name="Kubasova T."/>
            <person name="Cizek A."/>
            <person name="Rychlik I."/>
        </authorList>
    </citation>
    <scope>NUCLEOTIDE SEQUENCE [LARGE SCALE GENOMIC DNA]</scope>
    <source>
        <strain evidence="3">An199</strain>
    </source>
</reference>
<sequence length="127" mass="14911">MIIKNLFGWNKKKEENAHNPQKTCWDSLEYPNSNGIQKLQTRESARQILSEDFPRHEWPISSGWGYTQDDAVVLEVDNEGDGVALEYKFLQYRSFEEGIVFRPKGYRLAGFRFAMRNQALCKNKYNL</sequence>
<comment type="caution">
    <text evidence="1">The sequence shown here is derived from an EMBL/GenBank/DDBJ whole genome shotgun (WGS) entry which is preliminary data.</text>
</comment>
<gene>
    <name evidence="1" type="ORF">B5F32_05600</name>
    <name evidence="2" type="ORF">D7V78_01525</name>
</gene>
<evidence type="ECO:0000313" key="3">
    <source>
        <dbReference type="Proteomes" id="UP000195950"/>
    </source>
</evidence>
<protein>
    <submittedName>
        <fullName evidence="1">Uncharacterized protein</fullName>
    </submittedName>
</protein>
<evidence type="ECO:0000313" key="1">
    <source>
        <dbReference type="EMBL" id="OUP21278.1"/>
    </source>
</evidence>
<reference evidence="2 4" key="3">
    <citation type="submission" date="2018-09" db="EMBL/GenBank/DDBJ databases">
        <title>Murine metabolic-syndrome-specific gut microbial biobank.</title>
        <authorList>
            <person name="Liu C."/>
        </authorList>
    </citation>
    <scope>NUCLEOTIDE SEQUENCE [LARGE SCALE GENOMIC DNA]</scope>
    <source>
        <strain evidence="2 4">8-P5</strain>
    </source>
</reference>
<dbReference type="OrthoDB" id="5372782at2"/>
<accession>A0A1Y4ILU0</accession>
<dbReference type="RefSeq" id="WP_087343050.1">
    <property type="nucleotide sequence ID" value="NZ_NFJX01000003.1"/>
</dbReference>
<dbReference type="EMBL" id="RAYI01000001">
    <property type="protein sequence ID" value="RLT75224.1"/>
    <property type="molecule type" value="Genomic_DNA"/>
</dbReference>
<organism evidence="1 3">
    <name type="scientific">Parabacteroides distasonis</name>
    <dbReference type="NCBI Taxonomy" id="823"/>
    <lineage>
        <taxon>Bacteria</taxon>
        <taxon>Pseudomonadati</taxon>
        <taxon>Bacteroidota</taxon>
        <taxon>Bacteroidia</taxon>
        <taxon>Bacteroidales</taxon>
        <taxon>Tannerellaceae</taxon>
        <taxon>Parabacteroides</taxon>
    </lineage>
</organism>
<dbReference type="EMBL" id="NFJX01000003">
    <property type="protein sequence ID" value="OUP21278.1"/>
    <property type="molecule type" value="Genomic_DNA"/>
</dbReference>
<reference evidence="1" key="2">
    <citation type="journal article" date="2018" name="BMC Genomics">
        <title>Whole genome sequencing and function prediction of 133 gut anaerobes isolated from chicken caecum in pure cultures.</title>
        <authorList>
            <person name="Medvecky M."/>
            <person name="Cejkova D."/>
            <person name="Polansky O."/>
            <person name="Karasova D."/>
            <person name="Kubasova T."/>
            <person name="Cizek A."/>
            <person name="Rychlik I."/>
        </authorList>
    </citation>
    <scope>NUCLEOTIDE SEQUENCE</scope>
    <source>
        <strain evidence="1">An199</strain>
    </source>
</reference>
<evidence type="ECO:0000313" key="2">
    <source>
        <dbReference type="EMBL" id="RLT75224.1"/>
    </source>
</evidence>
<proteinExistence type="predicted"/>
<dbReference type="AlphaFoldDB" id="A0A1Y4ILU0"/>